<evidence type="ECO:0000259" key="2">
    <source>
        <dbReference type="Pfam" id="PF02374"/>
    </source>
</evidence>
<dbReference type="GO" id="GO:0005524">
    <property type="term" value="F:ATP binding"/>
    <property type="evidence" value="ECO:0007669"/>
    <property type="project" value="InterPro"/>
</dbReference>
<name>F0YAE3_AURAN</name>
<accession>F0YAE3</accession>
<feature type="domain" description="ArsA/GET3 Anion-transporting ATPase-like" evidence="2">
    <location>
        <begin position="37"/>
        <end position="273"/>
    </location>
</feature>
<organism evidence="4">
    <name type="scientific">Aureococcus anophagefferens</name>
    <name type="common">Harmful bloom alga</name>
    <dbReference type="NCBI Taxonomy" id="44056"/>
    <lineage>
        <taxon>Eukaryota</taxon>
        <taxon>Sar</taxon>
        <taxon>Stramenopiles</taxon>
        <taxon>Ochrophyta</taxon>
        <taxon>Pelagophyceae</taxon>
        <taxon>Pelagomonadales</taxon>
        <taxon>Pelagomonadaceae</taxon>
        <taxon>Aureococcus</taxon>
    </lineage>
</organism>
<dbReference type="InterPro" id="IPR025723">
    <property type="entry name" value="ArsA/GET3_ATPase-like"/>
</dbReference>
<dbReference type="NCBIfam" id="TIGR00345">
    <property type="entry name" value="GET3_arsA_TRC40"/>
    <property type="match status" value="1"/>
</dbReference>
<sequence length="631" mass="62779">MSGCRVGDDVERCRGDRPAAAPRALPGDLPRVLAGKKFVFFTGKGGQGKTSVACATALALADGGKKTLLVSTDPASNLGQALGLADGGLAGVSAAVGAPSSVCGNLWAANAAAAYRKKALRALMARGADDDELDRAEEGLAGQCTVEIAAFDAFAGVLARPDAAYDVVVFDTAPTGHTLRLLGLAWEWTAFFGKSPTGASCLGPVEALAAQAETFAAARAALADGARTALLLVARPESSALAEAARTAGELAALDVAPAGLVLNGVLETPGDDAPENLQIVASLALAAFDVVGLGALRALVGGPPPPAAAPKPVAAAATHSLAAVVDELARGPPTVVLLVGKGGVGKTTLAAAVGVGLAARGLRTHVTTTDPAAHVGATLGSSIPNLTVDAVDAAAATRAYVERAVAAKGPLSARDEALLREELDSPCTEELAVFDAFAEKIVMDGFVVVDTAPTGHTLLLLDQTGAYQRDVDKHRESGGGGAAAATPLELLRARATILVVALPEPTPVAEALALEADLRRAGLPVAGFVVNQLVPATDHAVLGRRAAAQAGRVAAVAAAAATTRLGVVAVPWRGGDLVGADALRALCPEGAARATYARAPPSKAHVEAALPSQVMRDSGAAGCCGPGGGG</sequence>
<dbReference type="OrthoDB" id="1770at2759"/>
<dbReference type="InterPro" id="IPR027541">
    <property type="entry name" value="Ars_ATPase"/>
</dbReference>
<evidence type="ECO:0000313" key="3">
    <source>
        <dbReference type="EMBL" id="EGB08015.1"/>
    </source>
</evidence>
<dbReference type="KEGG" id="aaf:AURANDRAFT_64509"/>
<dbReference type="InterPro" id="IPR027417">
    <property type="entry name" value="P-loop_NTPase"/>
</dbReference>
<gene>
    <name evidence="3" type="ORF">AURANDRAFT_64509</name>
</gene>
<dbReference type="eggNOG" id="KOG2825">
    <property type="taxonomic scope" value="Eukaryota"/>
</dbReference>
<dbReference type="PIRSF" id="PIRSF001327">
    <property type="entry name" value="Arsenical_pump-driving_ATPase"/>
    <property type="match status" value="1"/>
</dbReference>
<dbReference type="RefSeq" id="XP_009037377.1">
    <property type="nucleotide sequence ID" value="XM_009039129.1"/>
</dbReference>
<dbReference type="CDD" id="cd02035">
    <property type="entry name" value="ArsA"/>
    <property type="match status" value="2"/>
</dbReference>
<dbReference type="GO" id="GO:0016887">
    <property type="term" value="F:ATP hydrolysis activity"/>
    <property type="evidence" value="ECO:0007669"/>
    <property type="project" value="InterPro"/>
</dbReference>
<dbReference type="Pfam" id="PF02374">
    <property type="entry name" value="ArsA_ATPase"/>
    <property type="match status" value="2"/>
</dbReference>
<proteinExistence type="inferred from homology"/>
<dbReference type="PANTHER" id="PTHR10803:SF3">
    <property type="entry name" value="ATPASE GET3"/>
    <property type="match status" value="1"/>
</dbReference>
<dbReference type="PANTHER" id="PTHR10803">
    <property type="entry name" value="ARSENICAL PUMP-DRIVING ATPASE ARSENITE-TRANSLOCATING ATPASE"/>
    <property type="match status" value="1"/>
</dbReference>
<dbReference type="InterPro" id="IPR016300">
    <property type="entry name" value="ATPase_ArsA/GET3"/>
</dbReference>
<dbReference type="Proteomes" id="UP000002729">
    <property type="component" value="Unassembled WGS sequence"/>
</dbReference>
<reference evidence="3 4" key="1">
    <citation type="journal article" date="2011" name="Proc. Natl. Acad. Sci. U.S.A.">
        <title>Niche of harmful alga Aureococcus anophagefferens revealed through ecogenomics.</title>
        <authorList>
            <person name="Gobler C.J."/>
            <person name="Berry D.L."/>
            <person name="Dyhrman S.T."/>
            <person name="Wilhelm S.W."/>
            <person name="Salamov A."/>
            <person name="Lobanov A.V."/>
            <person name="Zhang Y."/>
            <person name="Collier J.L."/>
            <person name="Wurch L.L."/>
            <person name="Kustka A.B."/>
            <person name="Dill B.D."/>
            <person name="Shah M."/>
            <person name="VerBerkmoes N.C."/>
            <person name="Kuo A."/>
            <person name="Terry A."/>
            <person name="Pangilinan J."/>
            <person name="Lindquist E.A."/>
            <person name="Lucas S."/>
            <person name="Paulsen I.T."/>
            <person name="Hattenrath-Lehmann T.K."/>
            <person name="Talmage S.C."/>
            <person name="Walker E.A."/>
            <person name="Koch F."/>
            <person name="Burson A.M."/>
            <person name="Marcoval M.A."/>
            <person name="Tang Y.Z."/>
            <person name="Lecleir G.R."/>
            <person name="Coyne K.J."/>
            <person name="Berg G.M."/>
            <person name="Bertrand E.M."/>
            <person name="Saito M.A."/>
            <person name="Gladyshev V.N."/>
            <person name="Grigoriev I.V."/>
        </authorList>
    </citation>
    <scope>NUCLEOTIDE SEQUENCE [LARGE SCALE GENOMIC DNA]</scope>
    <source>
        <strain evidence="4">CCMP 1984</strain>
    </source>
</reference>
<dbReference type="InParanoid" id="F0YAE3"/>
<evidence type="ECO:0000313" key="4">
    <source>
        <dbReference type="Proteomes" id="UP000002729"/>
    </source>
</evidence>
<dbReference type="GO" id="GO:0015446">
    <property type="term" value="F:ATPase-coupled arsenite transmembrane transporter activity"/>
    <property type="evidence" value="ECO:0007669"/>
    <property type="project" value="InterPro"/>
</dbReference>
<feature type="domain" description="ArsA/GET3 Anion-transporting ATPase-like" evidence="2">
    <location>
        <begin position="336"/>
        <end position="465"/>
    </location>
</feature>
<dbReference type="GeneID" id="20224867"/>
<dbReference type="AlphaFoldDB" id="F0YAE3"/>
<protein>
    <recommendedName>
        <fullName evidence="2">ArsA/GET3 Anion-transporting ATPase-like domain-containing protein</fullName>
    </recommendedName>
</protein>
<dbReference type="Gene3D" id="3.40.50.300">
    <property type="entry name" value="P-loop containing nucleotide triphosphate hydrolases"/>
    <property type="match status" value="2"/>
</dbReference>
<evidence type="ECO:0000256" key="1">
    <source>
        <dbReference type="ARBA" id="ARBA00011040"/>
    </source>
</evidence>
<dbReference type="EMBL" id="GL833129">
    <property type="protein sequence ID" value="EGB08015.1"/>
    <property type="molecule type" value="Genomic_DNA"/>
</dbReference>
<keyword evidence="4" id="KW-1185">Reference proteome</keyword>
<dbReference type="SUPFAM" id="SSF52540">
    <property type="entry name" value="P-loop containing nucleoside triphosphate hydrolases"/>
    <property type="match status" value="2"/>
</dbReference>
<comment type="similarity">
    <text evidence="1">Belongs to the arsA ATPase family.</text>
</comment>